<dbReference type="GO" id="GO:0003723">
    <property type="term" value="F:RNA binding"/>
    <property type="evidence" value="ECO:0007669"/>
    <property type="project" value="UniProtKB-UniRule"/>
</dbReference>
<dbReference type="CDD" id="cd06257">
    <property type="entry name" value="DnaJ"/>
    <property type="match status" value="1"/>
</dbReference>
<dbReference type="SMART" id="SM00271">
    <property type="entry name" value="DnaJ"/>
    <property type="match status" value="1"/>
</dbReference>
<name>A0AAW1TG11_9CHLO</name>
<keyword evidence="5" id="KW-1185">Reference proteome</keyword>
<dbReference type="PROSITE" id="PS50076">
    <property type="entry name" value="DNAJ_2"/>
    <property type="match status" value="1"/>
</dbReference>
<accession>A0AAW1TG11</accession>
<proteinExistence type="predicted"/>
<dbReference type="Gene3D" id="1.10.287.110">
    <property type="entry name" value="DnaJ domain"/>
    <property type="match status" value="1"/>
</dbReference>
<dbReference type="PROSITE" id="PS50084">
    <property type="entry name" value="KH_TYPE_1"/>
    <property type="match status" value="1"/>
</dbReference>
<dbReference type="Pfam" id="PF00226">
    <property type="entry name" value="DnaJ"/>
    <property type="match status" value="1"/>
</dbReference>
<dbReference type="InterPro" id="IPR036612">
    <property type="entry name" value="KH_dom_type_1_sf"/>
</dbReference>
<feature type="region of interest" description="Disordered" evidence="2">
    <location>
        <begin position="1"/>
        <end position="57"/>
    </location>
</feature>
<organism evidence="4 5">
    <name type="scientific">Apatococcus fuscideae</name>
    <dbReference type="NCBI Taxonomy" id="2026836"/>
    <lineage>
        <taxon>Eukaryota</taxon>
        <taxon>Viridiplantae</taxon>
        <taxon>Chlorophyta</taxon>
        <taxon>core chlorophytes</taxon>
        <taxon>Trebouxiophyceae</taxon>
        <taxon>Chlorellales</taxon>
        <taxon>Chlorellaceae</taxon>
        <taxon>Apatococcus</taxon>
    </lineage>
</organism>
<comment type="caution">
    <text evidence="4">The sequence shown here is derived from an EMBL/GenBank/DDBJ whole genome shotgun (WGS) entry which is preliminary data.</text>
</comment>
<dbReference type="PRINTS" id="PR00625">
    <property type="entry name" value="JDOMAIN"/>
</dbReference>
<dbReference type="SUPFAM" id="SSF54791">
    <property type="entry name" value="Eukaryotic type KH-domain (KH-domain type I)"/>
    <property type="match status" value="1"/>
</dbReference>
<dbReference type="SMART" id="SM00322">
    <property type="entry name" value="KH"/>
    <property type="match status" value="1"/>
</dbReference>
<dbReference type="Proteomes" id="UP001485043">
    <property type="component" value="Unassembled WGS sequence"/>
</dbReference>
<dbReference type="SUPFAM" id="SSF46565">
    <property type="entry name" value="Chaperone J-domain"/>
    <property type="match status" value="1"/>
</dbReference>
<dbReference type="Gene3D" id="3.30.1370.10">
    <property type="entry name" value="K Homology domain, type 1"/>
    <property type="match status" value="1"/>
</dbReference>
<dbReference type="InterPro" id="IPR001623">
    <property type="entry name" value="DnaJ_domain"/>
</dbReference>
<feature type="compositionally biased region" description="Low complexity" evidence="2">
    <location>
        <begin position="44"/>
        <end position="57"/>
    </location>
</feature>
<keyword evidence="1" id="KW-0694">RNA-binding</keyword>
<feature type="region of interest" description="Disordered" evidence="2">
    <location>
        <begin position="253"/>
        <end position="273"/>
    </location>
</feature>
<feature type="domain" description="J" evidence="3">
    <location>
        <begin position="287"/>
        <end position="355"/>
    </location>
</feature>
<dbReference type="InterPro" id="IPR036869">
    <property type="entry name" value="J_dom_sf"/>
</dbReference>
<feature type="region of interest" description="Disordered" evidence="2">
    <location>
        <begin position="123"/>
        <end position="167"/>
    </location>
</feature>
<reference evidence="4 5" key="1">
    <citation type="journal article" date="2024" name="Nat. Commun.">
        <title>Phylogenomics reveals the evolutionary origins of lichenization in chlorophyte algae.</title>
        <authorList>
            <person name="Puginier C."/>
            <person name="Libourel C."/>
            <person name="Otte J."/>
            <person name="Skaloud P."/>
            <person name="Haon M."/>
            <person name="Grisel S."/>
            <person name="Petersen M."/>
            <person name="Berrin J.G."/>
            <person name="Delaux P.M."/>
            <person name="Dal Grande F."/>
            <person name="Keller J."/>
        </authorList>
    </citation>
    <scope>NUCLEOTIDE SEQUENCE [LARGE SCALE GENOMIC DNA]</scope>
    <source>
        <strain evidence="4 5">SAG 2523</strain>
    </source>
</reference>
<dbReference type="PANTHER" id="PTHR24074">
    <property type="entry name" value="CO-CHAPERONE PROTEIN DJLA"/>
    <property type="match status" value="1"/>
</dbReference>
<dbReference type="InterPro" id="IPR004087">
    <property type="entry name" value="KH_dom"/>
</dbReference>
<feature type="compositionally biased region" description="Acidic residues" evidence="2">
    <location>
        <begin position="156"/>
        <end position="165"/>
    </location>
</feature>
<feature type="compositionally biased region" description="Basic and acidic residues" evidence="2">
    <location>
        <begin position="123"/>
        <end position="137"/>
    </location>
</feature>
<dbReference type="AlphaFoldDB" id="A0AAW1TG11"/>
<protein>
    <recommendedName>
        <fullName evidence="3">J domain-containing protein</fullName>
    </recommendedName>
</protein>
<dbReference type="InterPro" id="IPR004088">
    <property type="entry name" value="KH_dom_type_1"/>
</dbReference>
<evidence type="ECO:0000256" key="1">
    <source>
        <dbReference type="PROSITE-ProRule" id="PRU00117"/>
    </source>
</evidence>
<dbReference type="Pfam" id="PF00013">
    <property type="entry name" value="KH_1"/>
    <property type="match status" value="1"/>
</dbReference>
<dbReference type="CDD" id="cd00105">
    <property type="entry name" value="KH-I"/>
    <property type="match status" value="1"/>
</dbReference>
<gene>
    <name evidence="4" type="ORF">WJX84_006959</name>
</gene>
<dbReference type="InterPro" id="IPR050817">
    <property type="entry name" value="DjlA_DnaK_co-chaperone"/>
</dbReference>
<sequence length="355" mass="39505">MGYYEDQRGTKRGAQGDSADDKKRARLSKLAAWKQKKEGAADEAPPTSSQPPAQQAAWLPWEDPGTAFQAAASVVPPEIAAQQAAAAAHHAAESIRHDEEFGDEDPLDAFMAAEVAPEVKAKEAAEEAKKGAERQRLAAELAAGKKPTALPKELDGSESEEEADIEIQIPEHKVKLIIGAGGEKIKHIQRKSKCRIQIRKDEVDMKRAWGSGPTAPVLKGPQTANKPAKMTTIGLFGNARECEVAKRMIDEAVDNKEQKQKQRQKEYDKKKEGKWRERQLYHLRHAHDYETLEVPLGTPKADCKVAYRRLAKKWHPDKHQGEDKEMASQKFQLIQKAYDSLMSTDEDATIHALDK</sequence>
<evidence type="ECO:0000256" key="2">
    <source>
        <dbReference type="SAM" id="MobiDB-lite"/>
    </source>
</evidence>
<dbReference type="EMBL" id="JALJOV010000088">
    <property type="protein sequence ID" value="KAK9867421.1"/>
    <property type="molecule type" value="Genomic_DNA"/>
</dbReference>
<evidence type="ECO:0000313" key="5">
    <source>
        <dbReference type="Proteomes" id="UP001485043"/>
    </source>
</evidence>
<evidence type="ECO:0000313" key="4">
    <source>
        <dbReference type="EMBL" id="KAK9867421.1"/>
    </source>
</evidence>
<evidence type="ECO:0000259" key="3">
    <source>
        <dbReference type="PROSITE" id="PS50076"/>
    </source>
</evidence>